<evidence type="ECO:0000256" key="3">
    <source>
        <dbReference type="ARBA" id="ARBA00023274"/>
    </source>
</evidence>
<accession>A0A5C1H7N1</accession>
<dbReference type="InterPro" id="IPR016180">
    <property type="entry name" value="Ribosomal_uL16_dom"/>
</dbReference>
<dbReference type="CDD" id="cd01433">
    <property type="entry name" value="Ribosomal_L16_L10e"/>
    <property type="match status" value="1"/>
</dbReference>
<keyword evidence="5" id="KW-0812">Transmembrane</keyword>
<feature type="transmembrane region" description="Helical" evidence="5">
    <location>
        <begin position="21"/>
        <end position="43"/>
    </location>
</feature>
<dbReference type="AlphaFoldDB" id="A0A5C1H7N1"/>
<evidence type="ECO:0000256" key="1">
    <source>
        <dbReference type="ARBA" id="ARBA00008931"/>
    </source>
</evidence>
<comment type="similarity">
    <text evidence="1 4">Belongs to the universal ribosomal protein uL16 family.</text>
</comment>
<dbReference type="GO" id="GO:0032543">
    <property type="term" value="P:mitochondrial translation"/>
    <property type="evidence" value="ECO:0007669"/>
    <property type="project" value="TreeGrafter"/>
</dbReference>
<dbReference type="InterPro" id="IPR047873">
    <property type="entry name" value="Ribosomal_uL16"/>
</dbReference>
<reference evidence="6" key="1">
    <citation type="journal article" date="2019" name="Genome Biol. Evol.">
        <title>Nephromyces represents a diverse and novel lineage of the Apicomplexa that has retained apicoplasts.</title>
        <authorList>
            <person name="Munoz-Gomez S.A."/>
            <person name="Durnin K."/>
            <person name="Eme L."/>
            <person name="Paight C."/>
            <person name="Lane C.E."/>
            <person name="Saffo M.B."/>
            <person name="Slamovits C.H."/>
        </authorList>
    </citation>
    <scope>NUCLEOTIDE SEQUENCE</scope>
    <source>
        <strain evidence="6">448</strain>
    </source>
</reference>
<keyword evidence="5" id="KW-0472">Membrane</keyword>
<protein>
    <submittedName>
        <fullName evidence="6">50S ribosomal protein L16</fullName>
    </submittedName>
</protein>
<dbReference type="PANTHER" id="PTHR12220">
    <property type="entry name" value="50S/60S RIBOSOMAL PROTEIN L16"/>
    <property type="match status" value="1"/>
</dbReference>
<evidence type="ECO:0000313" key="6">
    <source>
        <dbReference type="EMBL" id="QEM01631.1"/>
    </source>
</evidence>
<dbReference type="InterPro" id="IPR036920">
    <property type="entry name" value="Ribosomal_uL16_sf"/>
</dbReference>
<keyword evidence="3 4" id="KW-0687">Ribonucleoprotein</keyword>
<dbReference type="PRINTS" id="PR00060">
    <property type="entry name" value="RIBOSOMALL16"/>
</dbReference>
<proteinExistence type="inferred from homology"/>
<dbReference type="GO" id="GO:0005762">
    <property type="term" value="C:mitochondrial large ribosomal subunit"/>
    <property type="evidence" value="ECO:0007669"/>
    <property type="project" value="TreeGrafter"/>
</dbReference>
<organism evidence="6">
    <name type="scientific">Nephromyces sp. ex Molgula occidentalis</name>
    <dbReference type="NCBI Taxonomy" id="2544991"/>
    <lineage>
        <taxon>Eukaryota</taxon>
        <taxon>Sar</taxon>
        <taxon>Alveolata</taxon>
        <taxon>Apicomplexa</taxon>
        <taxon>Aconoidasida</taxon>
        <taxon>Nephromycida</taxon>
        <taxon>Nephromyces</taxon>
    </lineage>
</organism>
<keyword evidence="2 4" id="KW-0689">Ribosomal protein</keyword>
<evidence type="ECO:0000256" key="5">
    <source>
        <dbReference type="SAM" id="Phobius"/>
    </source>
</evidence>
<dbReference type="InterPro" id="IPR000114">
    <property type="entry name" value="Ribosomal_uL16_bact-type"/>
</dbReference>
<dbReference type="Gene3D" id="3.90.1170.10">
    <property type="entry name" value="Ribosomal protein L10e/L16"/>
    <property type="match status" value="1"/>
</dbReference>
<evidence type="ECO:0000256" key="4">
    <source>
        <dbReference type="RuleBase" id="RU004413"/>
    </source>
</evidence>
<keyword evidence="5" id="KW-1133">Transmembrane helix</keyword>
<dbReference type="SUPFAM" id="SSF54686">
    <property type="entry name" value="Ribosomal protein L16p/L10e"/>
    <property type="match status" value="1"/>
</dbReference>
<dbReference type="GO" id="GO:0019843">
    <property type="term" value="F:rRNA binding"/>
    <property type="evidence" value="ECO:0007669"/>
    <property type="project" value="InterPro"/>
</dbReference>
<sequence length="135" mass="15969">MNLNKKNIYLKKNKNKKKLNAILYFGNIGLQILSSNLISNIHLNLIKKFFNNKLKKIYKIYFRVNWNKIKTKKSFDSRMGSGKGNINLYVSKVYKGDILFEINTIINDFIIKNLKVLSYKLPFKTRIIYKSKNIN</sequence>
<dbReference type="Pfam" id="PF00252">
    <property type="entry name" value="Ribosomal_L16"/>
    <property type="match status" value="1"/>
</dbReference>
<dbReference type="EMBL" id="MK573201">
    <property type="protein sequence ID" value="QEM01631.1"/>
    <property type="molecule type" value="Genomic_DNA"/>
</dbReference>
<evidence type="ECO:0000256" key="2">
    <source>
        <dbReference type="ARBA" id="ARBA00022980"/>
    </source>
</evidence>
<gene>
    <name evidence="6" type="primary">rpl16</name>
</gene>
<dbReference type="GO" id="GO:0003735">
    <property type="term" value="F:structural constituent of ribosome"/>
    <property type="evidence" value="ECO:0007669"/>
    <property type="project" value="InterPro"/>
</dbReference>
<name>A0A5C1H7N1_9APIC</name>
<dbReference type="PANTHER" id="PTHR12220:SF13">
    <property type="entry name" value="LARGE RIBOSOMAL SUBUNIT PROTEIN UL16M"/>
    <property type="match status" value="1"/>
</dbReference>